<evidence type="ECO:0000256" key="3">
    <source>
        <dbReference type="SAM" id="Phobius"/>
    </source>
</evidence>
<dbReference type="Gene3D" id="3.30.230.10">
    <property type="match status" value="1"/>
</dbReference>
<dbReference type="InterPro" id="IPR020568">
    <property type="entry name" value="Ribosomal_Su5_D2-typ_SF"/>
</dbReference>
<keyword evidence="3" id="KW-1133">Transmembrane helix</keyword>
<dbReference type="SUPFAM" id="SSF54211">
    <property type="entry name" value="Ribosomal protein S5 domain 2-like"/>
    <property type="match status" value="1"/>
</dbReference>
<dbReference type="OrthoDB" id="15525at2157"/>
<dbReference type="MEROPS" id="S16.A12"/>
<evidence type="ECO:0000256" key="1">
    <source>
        <dbReference type="ARBA" id="ARBA00004141"/>
    </source>
</evidence>
<keyword evidence="3" id="KW-0472">Membrane</keyword>
<feature type="transmembrane region" description="Helical" evidence="3">
    <location>
        <begin position="610"/>
        <end position="631"/>
    </location>
</feature>
<reference evidence="6" key="2">
    <citation type="journal article" date="2010" name="Stand. Genomic Sci.">
        <title>Complete genome sequence of Vulcanisaeta distributa type strain (IC-017T).</title>
        <authorList>
            <person name="Mavromatis K."/>
            <person name="Sikorski J."/>
            <person name="Pabst E."/>
            <person name="Teshima H."/>
            <person name="Lapidus A."/>
            <person name="Lucas S."/>
            <person name="Nolan M."/>
            <person name="Glavina Del Rio T."/>
            <person name="Cheng J."/>
            <person name="Bruce D."/>
            <person name="Goodwin L."/>
            <person name="Pitluck S."/>
            <person name="Liolios K."/>
            <person name="Ivanova N."/>
            <person name="Mikhailova N."/>
            <person name="Pati A."/>
            <person name="Chen A."/>
            <person name="Palaniappan K."/>
            <person name="Land M."/>
            <person name="Hauser L."/>
            <person name="Chang Y."/>
            <person name="Jeffries C."/>
            <person name="Rohde M."/>
            <person name="Spring S."/>
            <person name="Goker M."/>
            <person name="Wirth R."/>
            <person name="Woyke T."/>
            <person name="Bristow J."/>
            <person name="Eisen J."/>
            <person name="Markowitz V."/>
            <person name="Hugenholtz P."/>
            <person name="Klenk H."/>
            <person name="Kyrpides N."/>
        </authorList>
    </citation>
    <scope>NUCLEOTIDE SEQUENCE [LARGE SCALE GENOMIC DNA]</scope>
    <source>
        <strain evidence="6">DSM 14429 / JCM 11212 / NBRC 100878 / IC-017</strain>
    </source>
</reference>
<dbReference type="eggNOG" id="arCOG01937">
    <property type="taxonomic scope" value="Archaea"/>
</dbReference>
<dbReference type="InterPro" id="IPR027065">
    <property type="entry name" value="Lon_Prtase"/>
</dbReference>
<dbReference type="GO" id="GO:0016020">
    <property type="term" value="C:membrane"/>
    <property type="evidence" value="ECO:0007669"/>
    <property type="project" value="UniProtKB-SubCell"/>
</dbReference>
<evidence type="ECO:0000313" key="6">
    <source>
        <dbReference type="Proteomes" id="UP000006681"/>
    </source>
</evidence>
<gene>
    <name evidence="5" type="ordered locus">Vdis_2019</name>
</gene>
<dbReference type="AlphaFoldDB" id="E1QP26"/>
<accession>E1QP26</accession>
<dbReference type="Pfam" id="PF05362">
    <property type="entry name" value="Lon_C"/>
    <property type="match status" value="1"/>
</dbReference>
<dbReference type="GO" id="GO:0030163">
    <property type="term" value="P:protein catabolic process"/>
    <property type="evidence" value="ECO:0007669"/>
    <property type="project" value="InterPro"/>
</dbReference>
<protein>
    <submittedName>
        <fullName evidence="5">Peptidase S16 lon domain-containing protein</fullName>
    </submittedName>
</protein>
<dbReference type="InterPro" id="IPR008269">
    <property type="entry name" value="Lon_proteolytic"/>
</dbReference>
<feature type="coiled-coil region" evidence="2">
    <location>
        <begin position="311"/>
        <end position="338"/>
    </location>
</feature>
<comment type="subcellular location">
    <subcellularLocation>
        <location evidence="1">Membrane</location>
        <topology evidence="1">Multi-pass membrane protein</topology>
    </subcellularLocation>
</comment>
<keyword evidence="6" id="KW-1185">Reference proteome</keyword>
<evidence type="ECO:0000313" key="5">
    <source>
        <dbReference type="EMBL" id="ADN51391.1"/>
    </source>
</evidence>
<dbReference type="EMBL" id="CP002100">
    <property type="protein sequence ID" value="ADN51391.1"/>
    <property type="molecule type" value="Genomic_DNA"/>
</dbReference>
<organism evidence="5 6">
    <name type="scientific">Vulcanisaeta distributa (strain DSM 14429 / JCM 11212 / NBRC 100878 / IC-017)</name>
    <dbReference type="NCBI Taxonomy" id="572478"/>
    <lineage>
        <taxon>Archaea</taxon>
        <taxon>Thermoproteota</taxon>
        <taxon>Thermoprotei</taxon>
        <taxon>Thermoproteales</taxon>
        <taxon>Thermoproteaceae</taxon>
        <taxon>Vulcanisaeta</taxon>
    </lineage>
</organism>
<name>E1QP26_VULDI</name>
<dbReference type="Proteomes" id="UP000006681">
    <property type="component" value="Chromosome"/>
</dbReference>
<dbReference type="STRING" id="572478.Vdis_2019"/>
<proteinExistence type="predicted"/>
<feature type="domain" description="Lon proteolytic" evidence="4">
    <location>
        <begin position="88"/>
        <end position="184"/>
    </location>
</feature>
<dbReference type="GeneID" id="9752970"/>
<evidence type="ECO:0000256" key="2">
    <source>
        <dbReference type="SAM" id="Coils"/>
    </source>
</evidence>
<reference evidence="5 6" key="1">
    <citation type="journal article" date="2010" name="Stand. Genomic Sci.">
        <title>Complete genome sequence of Vulcanisaeta distributa type strain (IC-017).</title>
        <authorList>
            <person name="Mavromatis K."/>
            <person name="Sikorski J."/>
            <person name="Pabst E."/>
            <person name="Teshima H."/>
            <person name="Lapidus A."/>
            <person name="Lucas S."/>
            <person name="Nolan M."/>
            <person name="Glavina Del Rio T."/>
            <person name="Cheng J.F."/>
            <person name="Bruce D."/>
            <person name="Goodwin L."/>
            <person name="Pitluck S."/>
            <person name="Liolios K."/>
            <person name="Ivanova N."/>
            <person name="Mikhailova N."/>
            <person name="Pati A."/>
            <person name="Chen A."/>
            <person name="Palaniappan K."/>
            <person name="Land M."/>
            <person name="Hauser L."/>
            <person name="Chang Y.J."/>
            <person name="Jeffries C.D."/>
            <person name="Rohde M."/>
            <person name="Spring S."/>
            <person name="Goker M."/>
            <person name="Wirth R."/>
            <person name="Woyke T."/>
            <person name="Bristow J."/>
            <person name="Eisen J.A."/>
            <person name="Markowitz V."/>
            <person name="Hugenholtz P."/>
            <person name="Klenk H.P."/>
            <person name="Kyrpides N.C."/>
        </authorList>
    </citation>
    <scope>NUCLEOTIDE SEQUENCE [LARGE SCALE GENOMIC DNA]</scope>
    <source>
        <strain evidence="6">DSM 14429 / JCM 11212 / NBRC 100878 / IC-017</strain>
    </source>
</reference>
<keyword evidence="2" id="KW-0175">Coiled coil</keyword>
<dbReference type="PANTHER" id="PTHR10046">
    <property type="entry name" value="ATP DEPENDENT LON PROTEASE FAMILY MEMBER"/>
    <property type="match status" value="1"/>
</dbReference>
<dbReference type="GO" id="GO:0005524">
    <property type="term" value="F:ATP binding"/>
    <property type="evidence" value="ECO:0007669"/>
    <property type="project" value="InterPro"/>
</dbReference>
<dbReference type="KEGG" id="vdi:Vdis_2019"/>
<dbReference type="GO" id="GO:0004176">
    <property type="term" value="F:ATP-dependent peptidase activity"/>
    <property type="evidence" value="ECO:0007669"/>
    <property type="project" value="InterPro"/>
</dbReference>
<keyword evidence="3" id="KW-0812">Transmembrane</keyword>
<evidence type="ECO:0000259" key="4">
    <source>
        <dbReference type="Pfam" id="PF05362"/>
    </source>
</evidence>
<dbReference type="InterPro" id="IPR014721">
    <property type="entry name" value="Ribsml_uS5_D2-typ_fold_subgr"/>
</dbReference>
<dbReference type="GO" id="GO:0006508">
    <property type="term" value="P:proteolysis"/>
    <property type="evidence" value="ECO:0007669"/>
    <property type="project" value="InterPro"/>
</dbReference>
<sequence length="641" mass="69263">MARHNKSLGIIVLIMLALTLSVFTYALAGEWQELTVYVRSITIHALAVSSNNSGAVINITVTAMKPGSGYVYVASSPLPTAESGTFLSSSQIAALVATYLANQPFNEYNFLINVEPTTLEIGGPSASGYMTVAMWALITNHTLSPDVTMTGMILPDGSIGPVGGLPAKIKAAAQEGYEIVLIPYGQQIYQTSTGQVINLISYGRSLGVEVIPIMDVRQAIYYFTGVSMSIPAIPSQALKTQAYVNVTKFLWMRIYNRIVSTGAINSTDPNVSKYINEAINYANQGMYYTAASLGFQGLINYYQDEMQNYTASQLEGLLNQLSNELQYYENTLQHYNVTTANIDIVIGIYDRIFDAQQSLSAASQDLSSNDISDAISNLAYAKARIETLGDWLAVLNAIKGGAPISENYLEELTSMYLVYAQSITEYTLSLSNAVGASSLLQGMNSITQEVQEAQNNYQNGLYPLALAQSLDVISSNDAMLHLLFTPVINGQVNTQYLVNITDYVKELAVFNTYEAENNCNLFPMLAISYIDFGNYYLAEYNSTGDVNDLAAALQLYELAASYSQALYELASSTNSCSAAFTISSIVPISVNNTVNVSLNPALNPSTNYNAAALTAGIALIALAVGIAVFSIKSLKTTTPRP</sequence>
<dbReference type="GO" id="GO:0004252">
    <property type="term" value="F:serine-type endopeptidase activity"/>
    <property type="evidence" value="ECO:0007669"/>
    <property type="project" value="InterPro"/>
</dbReference>
<dbReference type="HOGENOM" id="CLU_027628_0_0_2"/>
<dbReference type="RefSeq" id="WP_013337116.1">
    <property type="nucleotide sequence ID" value="NC_014537.1"/>
</dbReference>